<evidence type="ECO:0000256" key="2">
    <source>
        <dbReference type="ARBA" id="ARBA00022475"/>
    </source>
</evidence>
<keyword evidence="8" id="KW-1185">Reference proteome</keyword>
<gene>
    <name evidence="7" type="ORF">K5V21_10730</name>
</gene>
<comment type="subcellular location">
    <subcellularLocation>
        <location evidence="1">Cell membrane</location>
        <topology evidence="1">Single-pass membrane protein</topology>
    </subcellularLocation>
</comment>
<comment type="caution">
    <text evidence="7">The sequence shown here is derived from an EMBL/GenBank/DDBJ whole genome shotgun (WGS) entry which is preliminary data.</text>
</comment>
<accession>A0ABS7KYM7</accession>
<name>A0ABS7KYM7_CLOSR</name>
<reference evidence="7 8" key="1">
    <citation type="journal article" date="2021" name="Cell Host Microbe">
        <title>in vivo commensal control of Clostridioides difficile virulence.</title>
        <authorList>
            <person name="Girinathan B.P."/>
            <person name="Dibenedetto N."/>
            <person name="Worley J.N."/>
            <person name="Peltier J."/>
            <person name="Arrieta-Ortiz M.L."/>
            <person name="Rupa Christinal Immanuel S."/>
            <person name="Lavin R."/>
            <person name="Delaney M.L."/>
            <person name="Cummins C."/>
            <person name="Hoffmann M."/>
            <person name="Luo Y."/>
            <person name="Gonzalez-Escalona N."/>
            <person name="Allard M."/>
            <person name="Onderdonk A.B."/>
            <person name="Gerber G.K."/>
            <person name="Sonenshein A.L."/>
            <person name="Baliga N."/>
            <person name="Dupuy B."/>
            <person name="Bry L."/>
        </authorList>
    </citation>
    <scope>NUCLEOTIDE SEQUENCE [LARGE SCALE GENOMIC DNA]</scope>
    <source>
        <strain evidence="7 8">DSM 599</strain>
    </source>
</reference>
<keyword evidence="3 6" id="KW-0812">Transmembrane</keyword>
<protein>
    <submittedName>
        <fullName evidence="7">Cellulose biosynthesis cyclic di-GMP-binding regulatory protein BcsB</fullName>
    </submittedName>
</protein>
<dbReference type="PANTHER" id="PTHR39083">
    <property type="entry name" value="CYCLIC DI-GMP-BINDING PROTEIN"/>
    <property type="match status" value="1"/>
</dbReference>
<evidence type="ECO:0000256" key="4">
    <source>
        <dbReference type="ARBA" id="ARBA00022989"/>
    </source>
</evidence>
<proteinExistence type="predicted"/>
<keyword evidence="4 6" id="KW-1133">Transmembrane helix</keyword>
<evidence type="ECO:0000256" key="6">
    <source>
        <dbReference type="SAM" id="Phobius"/>
    </source>
</evidence>
<feature type="transmembrane region" description="Helical" evidence="6">
    <location>
        <begin position="683"/>
        <end position="704"/>
    </location>
</feature>
<dbReference type="EMBL" id="JAIKTU010000008">
    <property type="protein sequence ID" value="MBY0755921.1"/>
    <property type="molecule type" value="Genomic_DNA"/>
</dbReference>
<sequence length="729" mass="83354">MKNHNKAEWMLKVLLIFSFTIIIGFTLNNNIANAAPKNNKVTNQANKKTFYIDSDVVFKGVFSSHSWFFDLEKWWGTDYVEAEIDFSMNQVVQKGVESYLTLSVNDIPFSSEKIAYNPKKETQTLKVRIPKKLFKEGSNKFTVNAYARVTDLPCVDDVNSANWLDIYKNSKVTVNYKNIASDNNISNFPYPFLKVNDDKNPGTAIVVPDNHTDSDVASALMMNSYLGSIYKNGDYNGKIIKYSDIKNYKDYNIIYIGEESSLPNELRGYFNKVDSGNFKNGSIIKEAQSPYTKNENTKILLLVSNNTDMLNKSIKFMMNENLVSQINQDQYIIDNNTKELDIASEPSNKITFSELGNNEILLKGPFRRTANLSYYIPKNRILADGGKIKLNMRYSENLDFDRSLVTVYINGVPIGSKKLTKENANGDFVELNIPSDIKKTSYLNIQVAFDLEVPGVWCEKRSEDTPWALVTGDSYLYLPNSKQLNYYFDNYPNPFINDGVLNNILIVTPDNMESDDLTTLGNIASYWGKDLKYNIGTIMVKKGSQVGKEKKEKNLLIYGTPDSNPFIKEVNEDLWFKYNKEYSAFESNEKLYLTDPFSSQITTYQLSESPFNNQLGMLVLTSPNDKLLRESTEYLSSSDKAFKLTGDSEIIDQYGNVRSFVMSAPKEKPIFEKINNLDGNIKVLMATLILILILVIAIIIMFTYKYRKLDKKEKKHIVEDKIKNIFKRK</sequence>
<evidence type="ECO:0000256" key="3">
    <source>
        <dbReference type="ARBA" id="ARBA00022692"/>
    </source>
</evidence>
<dbReference type="PANTHER" id="PTHR39083:SF1">
    <property type="entry name" value="CYCLIC DI-GMP-BINDING PROTEIN"/>
    <property type="match status" value="1"/>
</dbReference>
<dbReference type="Gene3D" id="2.60.120.260">
    <property type="entry name" value="Galactose-binding domain-like"/>
    <property type="match status" value="2"/>
</dbReference>
<dbReference type="InterPro" id="IPR018513">
    <property type="entry name" value="Cell_synthase_bac"/>
</dbReference>
<dbReference type="RefSeq" id="WP_221861250.1">
    <property type="nucleotide sequence ID" value="NZ_JAIKTU010000008.1"/>
</dbReference>
<dbReference type="Proteomes" id="UP001299068">
    <property type="component" value="Unassembled WGS sequence"/>
</dbReference>
<keyword evidence="5 6" id="KW-0472">Membrane</keyword>
<keyword evidence="2" id="KW-1003">Cell membrane</keyword>
<dbReference type="Pfam" id="PF03170">
    <property type="entry name" value="BcsB"/>
    <property type="match status" value="1"/>
</dbReference>
<evidence type="ECO:0000313" key="8">
    <source>
        <dbReference type="Proteomes" id="UP001299068"/>
    </source>
</evidence>
<evidence type="ECO:0000256" key="5">
    <source>
        <dbReference type="ARBA" id="ARBA00023136"/>
    </source>
</evidence>
<organism evidence="7 8">
    <name type="scientific">Clostridium sardiniense</name>
    <name type="common">Clostridium absonum</name>
    <dbReference type="NCBI Taxonomy" id="29369"/>
    <lineage>
        <taxon>Bacteria</taxon>
        <taxon>Bacillati</taxon>
        <taxon>Bacillota</taxon>
        <taxon>Clostridia</taxon>
        <taxon>Eubacteriales</taxon>
        <taxon>Clostridiaceae</taxon>
        <taxon>Clostridium</taxon>
    </lineage>
</organism>
<evidence type="ECO:0000256" key="1">
    <source>
        <dbReference type="ARBA" id="ARBA00004162"/>
    </source>
</evidence>
<evidence type="ECO:0000313" key="7">
    <source>
        <dbReference type="EMBL" id="MBY0755921.1"/>
    </source>
</evidence>